<dbReference type="Gene3D" id="3.40.50.10170">
    <property type="match status" value="1"/>
</dbReference>
<dbReference type="NCBIfam" id="TIGR00762">
    <property type="entry name" value="DegV"/>
    <property type="match status" value="1"/>
</dbReference>
<evidence type="ECO:0000256" key="2">
    <source>
        <dbReference type="ARBA" id="ARBA00023121"/>
    </source>
</evidence>
<sequence length="280" mass="30799">MQKIKIVTDSTADLTEESIRKYGIEVVPLTISIDGETFIDRVDITPSEFIEKMEASRELPKSSQPPPGSFLEVYNRLGSDGSQIISIHMAGGLSGTVRSAESAAGMTEVKVTVLDSNFTSKGLGFQVIEASRMAEKGHSLEEILHRLEKIKENTRLFIMVDTMENLVKGGRVGKVNAFLGSLLNIKPIAVLKSGVLEPLTKARSHNQVIKYMTKLFVEDFNTYKIAGVGIAHAEGIEIAEKVKESIMKNTGFHDIEIDFTTPIISTHTGKGAFALIYYYE</sequence>
<dbReference type="InterPro" id="IPR043168">
    <property type="entry name" value="DegV_C"/>
</dbReference>
<gene>
    <name evidence="3" type="ORF">CUU66_17170</name>
</gene>
<dbReference type="RefSeq" id="WP_101644380.1">
    <property type="nucleotide sequence ID" value="NZ_PGUY01000053.1"/>
</dbReference>
<dbReference type="EMBL" id="PGUY01000053">
    <property type="protein sequence ID" value="PLT28732.1"/>
    <property type="molecule type" value="Genomic_DNA"/>
</dbReference>
<dbReference type="InterPro" id="IPR050270">
    <property type="entry name" value="DegV_domain_contain"/>
</dbReference>
<dbReference type="PANTHER" id="PTHR33434:SF8">
    <property type="entry name" value="DEGV DOMAIN-CONTAINING PROTEIN SPR1019"/>
    <property type="match status" value="1"/>
</dbReference>
<keyword evidence="2" id="KW-0446">Lipid-binding</keyword>
<reference evidence="3 4" key="1">
    <citation type="submission" date="2017-11" db="EMBL/GenBank/DDBJ databases">
        <title>Comparitive Functional Genomics of Dry Heat Resistant strains isolated from the Viking Spacecraft.</title>
        <authorList>
            <person name="Seuylemezian A."/>
            <person name="Cooper K."/>
            <person name="Vaishampayan P."/>
        </authorList>
    </citation>
    <scope>NUCLEOTIDE SEQUENCE [LARGE SCALE GENOMIC DNA]</scope>
    <source>
        <strain evidence="3 4">V1-29</strain>
    </source>
</reference>
<evidence type="ECO:0000313" key="4">
    <source>
        <dbReference type="Proteomes" id="UP000234748"/>
    </source>
</evidence>
<dbReference type="Gene3D" id="3.30.1180.10">
    <property type="match status" value="1"/>
</dbReference>
<dbReference type="InterPro" id="IPR003797">
    <property type="entry name" value="DegV"/>
</dbReference>
<evidence type="ECO:0000256" key="1">
    <source>
        <dbReference type="ARBA" id="ARBA00003238"/>
    </source>
</evidence>
<protein>
    <submittedName>
        <fullName evidence="3">Fatty acid-binding protein DegV</fullName>
    </submittedName>
</protein>
<keyword evidence="4" id="KW-1185">Reference proteome</keyword>
<comment type="function">
    <text evidence="1">May bind long-chain fatty acids, such as palmitate, and may play a role in lipid transport or fatty acid metabolism.</text>
</comment>
<comment type="caution">
    <text evidence="3">The sequence shown here is derived from an EMBL/GenBank/DDBJ whole genome shotgun (WGS) entry which is preliminary data.</text>
</comment>
<evidence type="ECO:0000313" key="3">
    <source>
        <dbReference type="EMBL" id="PLT28732.1"/>
    </source>
</evidence>
<dbReference type="PROSITE" id="PS51482">
    <property type="entry name" value="DEGV"/>
    <property type="match status" value="1"/>
</dbReference>
<dbReference type="OrthoDB" id="5429275at2"/>
<dbReference type="GO" id="GO:0008289">
    <property type="term" value="F:lipid binding"/>
    <property type="evidence" value="ECO:0007669"/>
    <property type="project" value="UniProtKB-KW"/>
</dbReference>
<dbReference type="PANTHER" id="PTHR33434">
    <property type="entry name" value="DEGV DOMAIN-CONTAINING PROTEIN DR_1986-RELATED"/>
    <property type="match status" value="1"/>
</dbReference>
<name>A0A2N5M317_9BACI</name>
<dbReference type="SUPFAM" id="SSF82549">
    <property type="entry name" value="DAK1/DegV-like"/>
    <property type="match status" value="1"/>
</dbReference>
<proteinExistence type="predicted"/>
<organism evidence="3 4">
    <name type="scientific">Peribacillus deserti</name>
    <dbReference type="NCBI Taxonomy" id="673318"/>
    <lineage>
        <taxon>Bacteria</taxon>
        <taxon>Bacillati</taxon>
        <taxon>Bacillota</taxon>
        <taxon>Bacilli</taxon>
        <taxon>Bacillales</taxon>
        <taxon>Bacillaceae</taxon>
        <taxon>Peribacillus</taxon>
    </lineage>
</organism>
<accession>A0A2N5M317</accession>
<dbReference type="Proteomes" id="UP000234748">
    <property type="component" value="Unassembled WGS sequence"/>
</dbReference>
<dbReference type="AlphaFoldDB" id="A0A2N5M317"/>
<dbReference type="Pfam" id="PF02645">
    <property type="entry name" value="DegV"/>
    <property type="match status" value="1"/>
</dbReference>